<dbReference type="EMBL" id="HBGW01024751">
    <property type="protein sequence ID" value="CAD9540743.1"/>
    <property type="molecule type" value="Transcribed_RNA"/>
</dbReference>
<accession>A0A7S2J8H7</accession>
<name>A0A7S2J8H7_9DINO</name>
<feature type="compositionally biased region" description="Polar residues" evidence="1">
    <location>
        <begin position="289"/>
        <end position="304"/>
    </location>
</feature>
<proteinExistence type="predicted"/>
<organism evidence="2">
    <name type="scientific">Zooxanthella nutricula</name>
    <dbReference type="NCBI Taxonomy" id="1333877"/>
    <lineage>
        <taxon>Eukaryota</taxon>
        <taxon>Sar</taxon>
        <taxon>Alveolata</taxon>
        <taxon>Dinophyceae</taxon>
        <taxon>Peridiniales</taxon>
        <taxon>Peridiniales incertae sedis</taxon>
        <taxon>Zooxanthella</taxon>
    </lineage>
</organism>
<feature type="region of interest" description="Disordered" evidence="1">
    <location>
        <begin position="289"/>
        <end position="386"/>
    </location>
</feature>
<evidence type="ECO:0000256" key="1">
    <source>
        <dbReference type="SAM" id="MobiDB-lite"/>
    </source>
</evidence>
<evidence type="ECO:0000313" key="2">
    <source>
        <dbReference type="EMBL" id="CAD9540743.1"/>
    </source>
</evidence>
<reference evidence="2" key="1">
    <citation type="submission" date="2021-01" db="EMBL/GenBank/DDBJ databases">
        <authorList>
            <person name="Corre E."/>
            <person name="Pelletier E."/>
            <person name="Niang G."/>
            <person name="Scheremetjew M."/>
            <person name="Finn R."/>
            <person name="Kale V."/>
            <person name="Holt S."/>
            <person name="Cochrane G."/>
            <person name="Meng A."/>
            <person name="Brown T."/>
            <person name="Cohen L."/>
        </authorList>
    </citation>
    <scope>NUCLEOTIDE SEQUENCE</scope>
    <source>
        <strain evidence="2">RCC3387</strain>
    </source>
</reference>
<feature type="compositionally biased region" description="Basic and acidic residues" evidence="1">
    <location>
        <begin position="372"/>
        <end position="386"/>
    </location>
</feature>
<sequence length="581" mass="61191">MERVSAQAYHRDAHARNILVADRGPGASPRLAFGLIDFGLAVDADGWRLDGWRRRGVAGDGRYWPASAWVMWAFDVEGMQADDDEGQVLREEYAQCLDLHSIGMTALQVFVELLGVGISLGVEEALDACAVAFDKLSSAWAAYWTFASTSWNKVAAAYAAHGHAEALKDDFAAAGVPSRIAELLDGLRAAVREASNICALEGARAPGGTRGGVSGVVPSDAPLGTADGCAAPMWRLLEAISVLIGGPGLGEAPRWQDVARQLGRSDEAACGGNASEAAKVLDASRLSAASTVTPQSSMPSSPVSTRGEEVCAEPPGQQLQSAQGEAVSEPAEEEPREQPRKQPPESQRQKHQLRVHEPPEHPPQAQPQQCGQHEHEQRQQEQHVEDASKPNALVAQLPQLLPITLPLPRQRRLSMPCQCGIAPSGIGKSTPRDVRSSPPCSMLPDAPADCARPRRPAWHGRGHGDPGAAAAAVGALGVRPAAVFSPPLIPRRISCPPLATFVPRSDPVSDAFGAPVLLPRPPRVGAPLSGPVVPRAAFQAGVGQPPRDAGFAAGLKPGIFGVRVGVDASTLDVGPRFQIQL</sequence>
<protein>
    <recommendedName>
        <fullName evidence="3">Protein kinase domain-containing protein</fullName>
    </recommendedName>
</protein>
<evidence type="ECO:0008006" key="3">
    <source>
        <dbReference type="Google" id="ProtNLM"/>
    </source>
</evidence>
<gene>
    <name evidence="2" type="ORF">BRAN1462_LOCUS15696</name>
</gene>
<dbReference type="AlphaFoldDB" id="A0A7S2J8H7"/>